<organism evidence="2 3">
    <name type="scientific">Lysobacter defluvii IMMIB APB-9 = DSM 18482</name>
    <dbReference type="NCBI Taxonomy" id="1385515"/>
    <lineage>
        <taxon>Bacteria</taxon>
        <taxon>Pseudomonadati</taxon>
        <taxon>Pseudomonadota</taxon>
        <taxon>Gammaproteobacteria</taxon>
        <taxon>Lysobacterales</taxon>
        <taxon>Lysobacteraceae</taxon>
        <taxon>Novilysobacter</taxon>
    </lineage>
</organism>
<dbReference type="Pfam" id="PF08878">
    <property type="entry name" value="HamA"/>
    <property type="match status" value="1"/>
</dbReference>
<evidence type="ECO:0000313" key="3">
    <source>
        <dbReference type="Proteomes" id="UP000030003"/>
    </source>
</evidence>
<dbReference type="AlphaFoldDB" id="A0A0A0MB39"/>
<sequence length="300" mass="33623">MVDRCFLDFNTKSGLTPIDRKFLLSFLNDFEDGKWRDSAFDDFLWDNVAQTALTQAERENAMLGDRSRLREAAKNLRLIDKEPESSKGSEIAEIILYGLMRLHFGALPVVPKIFYKQNVNDFAKGADSVHISIDGDAFLLYFGEAKFYSSIENARLDSVVDSVRKSLETDKLKKENAIVTSLRELDTLDLPGGMAERIRAALSNRASIDDIKPLIHVPILLLHECSVTAAATLKDQAYLDAITDVHQERAQSYFERQVAALAPSVARYGEITFHLILLPVPCKKKVVDRFLTEAALLKGA</sequence>
<dbReference type="STRING" id="1385515.GCA_000423325_00050"/>
<name>A0A0A0MB39_9GAMM</name>
<keyword evidence="3" id="KW-1185">Reference proteome</keyword>
<protein>
    <recommendedName>
        <fullName evidence="1">Anti-bacteriophage protein A/HamA C-terminal domain-containing protein</fullName>
    </recommendedName>
</protein>
<dbReference type="Proteomes" id="UP000030003">
    <property type="component" value="Unassembled WGS sequence"/>
</dbReference>
<evidence type="ECO:0000259" key="1">
    <source>
        <dbReference type="Pfam" id="PF08878"/>
    </source>
</evidence>
<comment type="caution">
    <text evidence="2">The sequence shown here is derived from an EMBL/GenBank/DDBJ whole genome shotgun (WGS) entry which is preliminary data.</text>
</comment>
<evidence type="ECO:0000313" key="2">
    <source>
        <dbReference type="EMBL" id="KGO99427.1"/>
    </source>
</evidence>
<dbReference type="eggNOG" id="ENOG502Z96M">
    <property type="taxonomic scope" value="Bacteria"/>
</dbReference>
<gene>
    <name evidence="2" type="ORF">N791_07775</name>
</gene>
<accession>A0A0A0MB39</accession>
<dbReference type="InterPro" id="IPR014976">
    <property type="entry name" value="AbpA_HamA_C"/>
</dbReference>
<reference evidence="2 3" key="1">
    <citation type="submission" date="2013-08" db="EMBL/GenBank/DDBJ databases">
        <title>Genomic analysis of Lysobacter defluvii.</title>
        <authorList>
            <person name="Wang Q."/>
            <person name="Wang G."/>
        </authorList>
    </citation>
    <scope>NUCLEOTIDE SEQUENCE [LARGE SCALE GENOMIC DNA]</scope>
    <source>
        <strain evidence="2 3">IMMIB APB-9</strain>
    </source>
</reference>
<dbReference type="EMBL" id="AVBH01000016">
    <property type="protein sequence ID" value="KGO99427.1"/>
    <property type="molecule type" value="Genomic_DNA"/>
</dbReference>
<proteinExistence type="predicted"/>
<feature type="domain" description="Anti-bacteriophage protein A/HamA C-terminal" evidence="1">
    <location>
        <begin position="15"/>
        <end position="293"/>
    </location>
</feature>
<dbReference type="OrthoDB" id="785623at2"/>